<reference evidence="4 5" key="1">
    <citation type="submission" date="2020-07" db="EMBL/GenBank/DDBJ databases">
        <title>Halomonas sp. QX-2 draft genome sequence.</title>
        <authorList>
            <person name="Qiu X."/>
        </authorList>
    </citation>
    <scope>NUCLEOTIDE SEQUENCE [LARGE SCALE GENOMIC DNA]</scope>
    <source>
        <strain evidence="4 5">QX-2</strain>
    </source>
</reference>
<dbReference type="SUPFAM" id="SSF141868">
    <property type="entry name" value="EAL domain-like"/>
    <property type="match status" value="1"/>
</dbReference>
<dbReference type="PROSITE" id="PS50883">
    <property type="entry name" value="EAL"/>
    <property type="match status" value="1"/>
</dbReference>
<name>A0A7Z0SQ50_9GAMM</name>
<dbReference type="InterPro" id="IPR035919">
    <property type="entry name" value="EAL_sf"/>
</dbReference>
<dbReference type="InterPro" id="IPR001633">
    <property type="entry name" value="EAL_dom"/>
</dbReference>
<gene>
    <name evidence="4" type="ORF">HZU72_12325</name>
</gene>
<dbReference type="Pfam" id="PF00072">
    <property type="entry name" value="Response_reg"/>
    <property type="match status" value="1"/>
</dbReference>
<dbReference type="SUPFAM" id="SSF52172">
    <property type="entry name" value="CheY-like"/>
    <property type="match status" value="1"/>
</dbReference>
<proteinExistence type="predicted"/>
<dbReference type="SMART" id="SM00052">
    <property type="entry name" value="EAL"/>
    <property type="match status" value="1"/>
</dbReference>
<keyword evidence="5" id="KW-1185">Reference proteome</keyword>
<evidence type="ECO:0000313" key="4">
    <source>
        <dbReference type="EMBL" id="NYT73209.1"/>
    </source>
</evidence>
<evidence type="ECO:0000259" key="3">
    <source>
        <dbReference type="PROSITE" id="PS50883"/>
    </source>
</evidence>
<accession>A0A7Z0SQ50</accession>
<dbReference type="Proteomes" id="UP000520876">
    <property type="component" value="Unassembled WGS sequence"/>
</dbReference>
<dbReference type="InterPro" id="IPR011006">
    <property type="entry name" value="CheY-like_superfamily"/>
</dbReference>
<evidence type="ECO:0000313" key="5">
    <source>
        <dbReference type="Proteomes" id="UP000520876"/>
    </source>
</evidence>
<dbReference type="CDD" id="cd00156">
    <property type="entry name" value="REC"/>
    <property type="match status" value="1"/>
</dbReference>
<dbReference type="InterPro" id="IPR050706">
    <property type="entry name" value="Cyclic-di-GMP_PDE-like"/>
</dbReference>
<organism evidence="4 5">
    <name type="scientific">Vreelandella sedimenti</name>
    <dbReference type="NCBI Taxonomy" id="2729618"/>
    <lineage>
        <taxon>Bacteria</taxon>
        <taxon>Pseudomonadati</taxon>
        <taxon>Pseudomonadota</taxon>
        <taxon>Gammaproteobacteria</taxon>
        <taxon>Oceanospirillales</taxon>
        <taxon>Halomonadaceae</taxon>
        <taxon>Vreelandella</taxon>
    </lineage>
</organism>
<dbReference type="EMBL" id="JACCGK010000010">
    <property type="protein sequence ID" value="NYT73209.1"/>
    <property type="molecule type" value="Genomic_DNA"/>
</dbReference>
<dbReference type="GO" id="GO:0071111">
    <property type="term" value="F:cyclic-guanylate-specific phosphodiesterase activity"/>
    <property type="evidence" value="ECO:0007669"/>
    <property type="project" value="InterPro"/>
</dbReference>
<dbReference type="RefSeq" id="WP_180092343.1">
    <property type="nucleotide sequence ID" value="NZ_CAXAZJ010000009.1"/>
</dbReference>
<dbReference type="CDD" id="cd01948">
    <property type="entry name" value="EAL"/>
    <property type="match status" value="1"/>
</dbReference>
<evidence type="ECO:0000256" key="1">
    <source>
        <dbReference type="PROSITE-ProRule" id="PRU00169"/>
    </source>
</evidence>
<dbReference type="Gene3D" id="3.20.20.450">
    <property type="entry name" value="EAL domain"/>
    <property type="match status" value="1"/>
</dbReference>
<comment type="caution">
    <text evidence="4">The sequence shown here is derived from an EMBL/GenBank/DDBJ whole genome shotgun (WGS) entry which is preliminary data.</text>
</comment>
<protein>
    <submittedName>
        <fullName evidence="4">EAL domain-containing response regulator</fullName>
    </submittedName>
</protein>
<dbReference type="GO" id="GO:0000160">
    <property type="term" value="P:phosphorelay signal transduction system"/>
    <property type="evidence" value="ECO:0007669"/>
    <property type="project" value="InterPro"/>
</dbReference>
<dbReference type="PANTHER" id="PTHR33121">
    <property type="entry name" value="CYCLIC DI-GMP PHOSPHODIESTERASE PDEF"/>
    <property type="match status" value="1"/>
</dbReference>
<dbReference type="Pfam" id="PF00563">
    <property type="entry name" value="EAL"/>
    <property type="match status" value="1"/>
</dbReference>
<dbReference type="AlphaFoldDB" id="A0A7Z0SQ50"/>
<dbReference type="PANTHER" id="PTHR33121:SF71">
    <property type="entry name" value="OXYGEN SENSOR PROTEIN DOSP"/>
    <property type="match status" value="1"/>
</dbReference>
<sequence>MLSNALIIDDDLDVQLLGKMLLRQQGYDVVTAGSLGQLARQPALLNAELILLDFGLGEFTGLDILNYLYDLHLKASILLISSCSEETAASVITAGKAMGFHMLGFLPKAKLLNDLVLFLEPLQSAHKSPTSRDLAKAIREKQLFLAFQPQVDLQSAPHPGQVIGVEALVRWQDPERGVLYPDCFIPLAEQSGLLIPLTWYVIDLALQQQAQWLSQGWNLNLSINITAAFIQEEGMLEVFDQITQQHQAVLSRITLELTETVGVECLGYASYVLKALRERGCKLALDDFGTGHSSLTQLYRLPFSELKLDRSFVSRIDQDKDALAITISIIELGKRLGLTVVAEGIETAAQHDMLVEAGCAVGQGYFISRPLTAGAFSAWMCERSQTHVMSAQNESMLARCNACRVEVCSTANRST</sequence>
<dbReference type="Gene3D" id="3.40.50.2300">
    <property type="match status" value="1"/>
</dbReference>
<evidence type="ECO:0000259" key="2">
    <source>
        <dbReference type="PROSITE" id="PS50110"/>
    </source>
</evidence>
<dbReference type="InterPro" id="IPR001789">
    <property type="entry name" value="Sig_transdc_resp-reg_receiver"/>
</dbReference>
<dbReference type="PROSITE" id="PS50110">
    <property type="entry name" value="RESPONSE_REGULATORY"/>
    <property type="match status" value="1"/>
</dbReference>
<feature type="domain" description="EAL" evidence="3">
    <location>
        <begin position="127"/>
        <end position="384"/>
    </location>
</feature>
<feature type="modified residue" description="4-aspartylphosphate" evidence="1">
    <location>
        <position position="53"/>
    </location>
</feature>
<keyword evidence="1" id="KW-0597">Phosphoprotein</keyword>
<feature type="domain" description="Response regulatory" evidence="2">
    <location>
        <begin position="4"/>
        <end position="123"/>
    </location>
</feature>